<reference evidence="3 4" key="1">
    <citation type="journal article" date="2005" name="Genome Res.">
        <title>Comparative and functional genomic analyses of the pathogenicity of phytopathogen Xanthomonas campestris pv. campestris.</title>
        <authorList>
            <person name="Qian W."/>
            <person name="Jia Y."/>
            <person name="Ren S.X."/>
            <person name="He Y.Q."/>
            <person name="Feng J.X."/>
            <person name="Lu L.F."/>
            <person name="Sun Q."/>
            <person name="Ying G."/>
            <person name="Tang D.J."/>
            <person name="Tang H."/>
            <person name="Wu W."/>
            <person name="Hao P."/>
            <person name="Wang L."/>
            <person name="Jiang B.L."/>
            <person name="Zeng S."/>
            <person name="Gu W.Y."/>
            <person name="Lu G."/>
            <person name="Rong L."/>
            <person name="Tian Y."/>
            <person name="Yao Z."/>
            <person name="Fu G."/>
            <person name="Chen B."/>
            <person name="Fang R."/>
            <person name="Qiang B."/>
            <person name="Chen Z."/>
            <person name="Zhao G.P."/>
            <person name="Tang J.L."/>
            <person name="He C."/>
        </authorList>
    </citation>
    <scope>NUCLEOTIDE SEQUENCE [LARGE SCALE GENOMIC DNA]</scope>
    <source>
        <strain evidence="3 4">8004</strain>
    </source>
</reference>
<proteinExistence type="predicted"/>
<dbReference type="InterPro" id="IPR032710">
    <property type="entry name" value="NTF2-like_dom_sf"/>
</dbReference>
<dbReference type="SUPFAM" id="SSF54427">
    <property type="entry name" value="NTF2-like"/>
    <property type="match status" value="1"/>
</dbReference>
<protein>
    <recommendedName>
        <fullName evidence="2">SnoaL-like domain-containing protein</fullName>
    </recommendedName>
</protein>
<dbReference type="EMBL" id="CP000050">
    <property type="protein sequence ID" value="AAY47454.1"/>
    <property type="molecule type" value="Genomic_DNA"/>
</dbReference>
<accession>A0A0H2X4J9</accession>
<dbReference type="KEGG" id="xcb:XC_0369"/>
<sequence length="236" mass="26020">MADQREAKSALVHVKASSGRASTAGRVAVTRAERNVGKDASFPQSSALTALMACERQAGLPTQEYPMKQLFSRALLLVMLLAPMAAFAQTAVTANPNHQKLLIGSNWSETANKRLVYDFWRIVFEAGQVQYAPMYMDKNYIQHNPNVANGRDAFIAFLTAFVPPTPVQPRVQLPLVAITADGDLVTLVSVRTLPDPRDPSKTYTTTWFDMFRIEKGLIKEHWDPDTIAGRANTGGQ</sequence>
<dbReference type="AlphaFoldDB" id="A0A0H2X4J9"/>
<dbReference type="Pfam" id="PF12680">
    <property type="entry name" value="SnoaL_2"/>
    <property type="match status" value="1"/>
</dbReference>
<evidence type="ECO:0000256" key="1">
    <source>
        <dbReference type="SAM" id="Phobius"/>
    </source>
</evidence>
<dbReference type="HOGENOM" id="CLU_100997_1_0_6"/>
<dbReference type="PANTHER" id="PTHR38436">
    <property type="entry name" value="POLYKETIDE CYCLASE SNOAL-LIKE DOMAIN"/>
    <property type="match status" value="1"/>
</dbReference>
<keyword evidence="1" id="KW-1133">Transmembrane helix</keyword>
<evidence type="ECO:0000259" key="2">
    <source>
        <dbReference type="Pfam" id="PF12680"/>
    </source>
</evidence>
<feature type="transmembrane region" description="Helical" evidence="1">
    <location>
        <begin position="74"/>
        <end position="92"/>
    </location>
</feature>
<dbReference type="InterPro" id="IPR009959">
    <property type="entry name" value="Cyclase_SnoaL-like"/>
</dbReference>
<gene>
    <name evidence="3" type="ordered locus">XC_0369</name>
</gene>
<name>A0A0H2X4J9_XANC8</name>
<dbReference type="InterPro" id="IPR037401">
    <property type="entry name" value="SnoaL-like"/>
</dbReference>
<organism evidence="3 4">
    <name type="scientific">Xanthomonas campestris pv. campestris (strain 8004)</name>
    <dbReference type="NCBI Taxonomy" id="314565"/>
    <lineage>
        <taxon>Bacteria</taxon>
        <taxon>Pseudomonadati</taxon>
        <taxon>Pseudomonadota</taxon>
        <taxon>Gammaproteobacteria</taxon>
        <taxon>Lysobacterales</taxon>
        <taxon>Lysobacteraceae</taxon>
        <taxon>Xanthomonas</taxon>
    </lineage>
</organism>
<evidence type="ECO:0000313" key="3">
    <source>
        <dbReference type="EMBL" id="AAY47454.1"/>
    </source>
</evidence>
<feature type="domain" description="SnoaL-like" evidence="2">
    <location>
        <begin position="119"/>
        <end position="221"/>
    </location>
</feature>
<dbReference type="Proteomes" id="UP000000420">
    <property type="component" value="Chromosome"/>
</dbReference>
<dbReference type="Gene3D" id="3.10.450.50">
    <property type="match status" value="1"/>
</dbReference>
<dbReference type="GO" id="GO:0030638">
    <property type="term" value="P:polyketide metabolic process"/>
    <property type="evidence" value="ECO:0007669"/>
    <property type="project" value="InterPro"/>
</dbReference>
<evidence type="ECO:0000313" key="4">
    <source>
        <dbReference type="Proteomes" id="UP000000420"/>
    </source>
</evidence>
<keyword evidence="1" id="KW-0812">Transmembrane</keyword>
<dbReference type="PANTHER" id="PTHR38436:SF1">
    <property type="entry name" value="ESTER CYCLASE"/>
    <property type="match status" value="1"/>
</dbReference>
<keyword evidence="1" id="KW-0472">Membrane</keyword>